<protein>
    <submittedName>
        <fullName evidence="1">Uncharacterized protein</fullName>
    </submittedName>
</protein>
<accession>A0A9Q0JVL6</accession>
<reference evidence="1" key="1">
    <citation type="journal article" date="2023" name="Plant J.">
        <title>The genome of the king protea, Protea cynaroides.</title>
        <authorList>
            <person name="Chang J."/>
            <person name="Duong T.A."/>
            <person name="Schoeman C."/>
            <person name="Ma X."/>
            <person name="Roodt D."/>
            <person name="Barker N."/>
            <person name="Li Z."/>
            <person name="Van de Peer Y."/>
            <person name="Mizrachi E."/>
        </authorList>
    </citation>
    <scope>NUCLEOTIDE SEQUENCE</scope>
    <source>
        <tissue evidence="1">Young leaves</tissue>
    </source>
</reference>
<evidence type="ECO:0000313" key="2">
    <source>
        <dbReference type="Proteomes" id="UP001141806"/>
    </source>
</evidence>
<proteinExistence type="predicted"/>
<keyword evidence="2" id="KW-1185">Reference proteome</keyword>
<name>A0A9Q0JVL6_9MAGN</name>
<evidence type="ECO:0000313" key="1">
    <source>
        <dbReference type="EMBL" id="KAJ4953147.1"/>
    </source>
</evidence>
<dbReference type="Proteomes" id="UP001141806">
    <property type="component" value="Unassembled WGS sequence"/>
</dbReference>
<dbReference type="EMBL" id="JAMYWD010000012">
    <property type="protein sequence ID" value="KAJ4953147.1"/>
    <property type="molecule type" value="Genomic_DNA"/>
</dbReference>
<organism evidence="1 2">
    <name type="scientific">Protea cynaroides</name>
    <dbReference type="NCBI Taxonomy" id="273540"/>
    <lineage>
        <taxon>Eukaryota</taxon>
        <taxon>Viridiplantae</taxon>
        <taxon>Streptophyta</taxon>
        <taxon>Embryophyta</taxon>
        <taxon>Tracheophyta</taxon>
        <taxon>Spermatophyta</taxon>
        <taxon>Magnoliopsida</taxon>
        <taxon>Proteales</taxon>
        <taxon>Proteaceae</taxon>
        <taxon>Protea</taxon>
    </lineage>
</organism>
<sequence>MVLVSFLFPGLRGSLNGLNFFSRRGPSDGDQIHHETTGVCFRLANRSSIATANKQCWKGIKEYPSNQTYTENDAIILVLSNVLSSSDDMLINSGIERRCLFGSDCKDFDSWLP</sequence>
<dbReference type="AlphaFoldDB" id="A0A9Q0JVL6"/>
<comment type="caution">
    <text evidence="1">The sequence shown here is derived from an EMBL/GenBank/DDBJ whole genome shotgun (WGS) entry which is preliminary data.</text>
</comment>
<gene>
    <name evidence="1" type="ORF">NE237_029979</name>
</gene>